<organism evidence="1 2">
    <name type="scientific">Enhygromyxa salina</name>
    <dbReference type="NCBI Taxonomy" id="215803"/>
    <lineage>
        <taxon>Bacteria</taxon>
        <taxon>Pseudomonadati</taxon>
        <taxon>Myxococcota</taxon>
        <taxon>Polyangia</taxon>
        <taxon>Nannocystales</taxon>
        <taxon>Nannocystaceae</taxon>
        <taxon>Enhygromyxa</taxon>
    </lineage>
</organism>
<comment type="caution">
    <text evidence="1">The sequence shown here is derived from an EMBL/GenBank/DDBJ whole genome shotgun (WGS) entry which is preliminary data.</text>
</comment>
<dbReference type="Proteomes" id="UP000031599">
    <property type="component" value="Unassembled WGS sequence"/>
</dbReference>
<proteinExistence type="predicted"/>
<gene>
    <name evidence="1" type="ORF">DB30_03438</name>
</gene>
<evidence type="ECO:0000313" key="1">
    <source>
        <dbReference type="EMBL" id="KIG11534.1"/>
    </source>
</evidence>
<dbReference type="EMBL" id="JMCC02000266">
    <property type="protein sequence ID" value="KIG11534.1"/>
    <property type="molecule type" value="Genomic_DNA"/>
</dbReference>
<reference evidence="1 2" key="1">
    <citation type="submission" date="2014-12" db="EMBL/GenBank/DDBJ databases">
        <title>Genome assembly of Enhygromyxa salina DSM 15201.</title>
        <authorList>
            <person name="Sharma G."/>
            <person name="Subramanian S."/>
        </authorList>
    </citation>
    <scope>NUCLEOTIDE SEQUENCE [LARGE SCALE GENOMIC DNA]</scope>
    <source>
        <strain evidence="1 2">DSM 15201</strain>
    </source>
</reference>
<name>A0A0C1Z2B8_9BACT</name>
<sequence>MILIFRCASPACRVVWRVLPAFLARHLWRTWNAIIQALDDARERNTTPKPTRQRWQRRLWERASMLVVVLGQLGPTRSQAVTRLGIDATRRGVIDAFGGRPCLAELAALVDHLAAGVRVM</sequence>
<accession>A0A0C1Z2B8</accession>
<evidence type="ECO:0000313" key="2">
    <source>
        <dbReference type="Proteomes" id="UP000031599"/>
    </source>
</evidence>
<dbReference type="AlphaFoldDB" id="A0A0C1Z2B8"/>
<protein>
    <submittedName>
        <fullName evidence="1">Uncharacterized protein</fullName>
    </submittedName>
</protein>